<accession>A0A7V8LKL0</accession>
<dbReference type="Proteomes" id="UP000037843">
    <property type="component" value="Unassembled WGS sequence"/>
</dbReference>
<dbReference type="EMBL" id="LJFS01000029">
    <property type="protein sequence ID" value="KPG29670.1"/>
    <property type="molecule type" value="Genomic_DNA"/>
</dbReference>
<comment type="caution">
    <text evidence="2">The sequence shown here is derived from an EMBL/GenBank/DDBJ whole genome shotgun (WGS) entry which is preliminary data.</text>
</comment>
<dbReference type="Proteomes" id="UP000037962">
    <property type="component" value="Unassembled WGS sequence"/>
</dbReference>
<feature type="signal peptide" evidence="1">
    <location>
        <begin position="1"/>
        <end position="19"/>
    </location>
</feature>
<dbReference type="KEGG" id="miz:BAB75_09610"/>
<dbReference type="PROSITE" id="PS51257">
    <property type="entry name" value="PROKAR_LIPOPROTEIN"/>
    <property type="match status" value="1"/>
</dbReference>
<evidence type="ECO:0008006" key="6">
    <source>
        <dbReference type="Google" id="ProtNLM"/>
    </source>
</evidence>
<evidence type="ECO:0000313" key="2">
    <source>
        <dbReference type="EMBL" id="KPG04810.1"/>
    </source>
</evidence>
<keyword evidence="1" id="KW-0732">Signal</keyword>
<evidence type="ECO:0000313" key="4">
    <source>
        <dbReference type="Proteomes" id="UP000037843"/>
    </source>
</evidence>
<gene>
    <name evidence="2" type="ORF">AN908_23525</name>
    <name evidence="3" type="ORF">AN912_19985</name>
</gene>
<sequence length="142" mass="15528">MRFALVVALCLVASACTHSGPKPPEVKPKASACEGRFIRDQFVGTWNEQDSPGVNILNPDGTLLHSALGDTYSGTWDLARWGQTPRKPTPGDENACVLWLTFSLPYGPVDFLYAPLSVSVSTIKLSYMERGNTIAWNRANKT</sequence>
<name>A0A7V8LKL0_9MYCO</name>
<reference evidence="4 5" key="1">
    <citation type="submission" date="2015-09" db="EMBL/GenBank/DDBJ databases">
        <title>Genome Sequences of Mycobacterium immunogenum Isolates, Recuperated from a Chloraminated Drinking Water Distribution System Simulator Subjected to Episodes of Nitrification.</title>
        <authorList>
            <person name="Gomez-Alvarez V."/>
            <person name="Revetta R.P."/>
        </authorList>
    </citation>
    <scope>NUCLEOTIDE SEQUENCE [LARGE SCALE GENOMIC DNA]</scope>
    <source>
        <strain evidence="2 4">H008</strain>
        <strain evidence="3 5">H076</strain>
    </source>
</reference>
<feature type="chain" id="PRO_5038744447" description="Lipoprotein" evidence="1">
    <location>
        <begin position="20"/>
        <end position="142"/>
    </location>
</feature>
<evidence type="ECO:0000313" key="3">
    <source>
        <dbReference type="EMBL" id="KPG29670.1"/>
    </source>
</evidence>
<evidence type="ECO:0000313" key="5">
    <source>
        <dbReference type="Proteomes" id="UP000037962"/>
    </source>
</evidence>
<dbReference type="AlphaFoldDB" id="A0A7V8LKL0"/>
<organism evidence="2 4">
    <name type="scientific">Mycobacteroides immunogenum</name>
    <dbReference type="NCBI Taxonomy" id="83262"/>
    <lineage>
        <taxon>Bacteria</taxon>
        <taxon>Bacillati</taxon>
        <taxon>Actinomycetota</taxon>
        <taxon>Actinomycetes</taxon>
        <taxon>Mycobacteriales</taxon>
        <taxon>Mycobacteriaceae</taxon>
        <taxon>Mycobacteroides</taxon>
    </lineage>
</organism>
<protein>
    <recommendedName>
        <fullName evidence="6">Lipoprotein</fullName>
    </recommendedName>
</protein>
<dbReference type="EMBL" id="LJFO01000016">
    <property type="protein sequence ID" value="KPG04810.1"/>
    <property type="molecule type" value="Genomic_DNA"/>
</dbReference>
<proteinExistence type="predicted"/>
<evidence type="ECO:0000256" key="1">
    <source>
        <dbReference type="SAM" id="SignalP"/>
    </source>
</evidence>
<keyword evidence="5" id="KW-1185">Reference proteome</keyword>